<dbReference type="InterPro" id="IPR004367">
    <property type="entry name" value="Cyclin_C-dom"/>
</dbReference>
<sequence length="333" mass="37261">MAVTTRGMRKKAAANSAVERPNDAEKKRRGRPAGSTSSAKRRKVTKTSKRKVAKTAEEAQSVDPQMCPAYASDIYSYLRHMETQRPVRRDGSMRGELVDWLVDASYQHDLLSNTLHLGVSLMDRYLSLNAVSPEKLTLLGVSCILVAAKYEETNPPHVRDVCRCIMEDEAYEKDEIVEMEATVLKALEFHLGDPTASTFLPWFTKIVQEKFKKPDLKLELLCCFLADLSLSDHRCCATFLPSQVAASAVFLAAFTMWPESRPWNTGLQELSGYTPAQLSECVLILLELQQLSTSGEGKLVAVKERYEKRKFKGVAKLSSLPQVPASYFEDIST</sequence>
<feature type="domain" description="Cyclin-like" evidence="7">
    <location>
        <begin position="99"/>
        <end position="185"/>
    </location>
</feature>
<dbReference type="AlphaFoldDB" id="A0A7N0V832"/>
<evidence type="ECO:0000313" key="9">
    <source>
        <dbReference type="EnsemblPlants" id="Kaladp0102s0041.1.v1.1.CDS.1"/>
    </source>
</evidence>
<dbReference type="FunFam" id="1.10.472.10:FF:000013">
    <property type="entry name" value="Cyclin A1"/>
    <property type="match status" value="1"/>
</dbReference>
<evidence type="ECO:0000256" key="3">
    <source>
        <dbReference type="ARBA" id="ARBA00023127"/>
    </source>
</evidence>
<feature type="compositionally biased region" description="Basic residues" evidence="6">
    <location>
        <begin position="39"/>
        <end position="53"/>
    </location>
</feature>
<dbReference type="Proteomes" id="UP000594263">
    <property type="component" value="Unplaced"/>
</dbReference>
<dbReference type="GO" id="GO:0051301">
    <property type="term" value="P:cell division"/>
    <property type="evidence" value="ECO:0007669"/>
    <property type="project" value="UniProtKB-KW"/>
</dbReference>
<evidence type="ECO:0000256" key="5">
    <source>
        <dbReference type="RuleBase" id="RU000383"/>
    </source>
</evidence>
<evidence type="ECO:0000259" key="8">
    <source>
        <dbReference type="SMART" id="SM01332"/>
    </source>
</evidence>
<proteinExistence type="inferred from homology"/>
<dbReference type="GO" id="GO:0016538">
    <property type="term" value="F:cyclin-dependent protein serine/threonine kinase regulator activity"/>
    <property type="evidence" value="ECO:0007669"/>
    <property type="project" value="InterPro"/>
</dbReference>
<dbReference type="InterPro" id="IPR013763">
    <property type="entry name" value="Cyclin-like_dom"/>
</dbReference>
<dbReference type="EnsemblPlants" id="Kaladp0102s0041.1.v1.1">
    <property type="protein sequence ID" value="Kaladp0102s0041.1.v1.1.CDS.1"/>
    <property type="gene ID" value="Kaladp0102s0041.v1.1"/>
</dbReference>
<dbReference type="Pfam" id="PF02984">
    <property type="entry name" value="Cyclin_C"/>
    <property type="match status" value="1"/>
</dbReference>
<keyword evidence="2" id="KW-0132">Cell division</keyword>
<dbReference type="InterPro" id="IPR046965">
    <property type="entry name" value="Cyclin_A/B-like"/>
</dbReference>
<evidence type="ECO:0000256" key="1">
    <source>
        <dbReference type="ARBA" id="ARBA00006955"/>
    </source>
</evidence>
<dbReference type="InterPro" id="IPR039361">
    <property type="entry name" value="Cyclin"/>
</dbReference>
<dbReference type="SMART" id="SM00385">
    <property type="entry name" value="CYCLIN"/>
    <property type="match status" value="2"/>
</dbReference>
<dbReference type="SUPFAM" id="SSF47954">
    <property type="entry name" value="Cyclin-like"/>
    <property type="match status" value="2"/>
</dbReference>
<organism evidence="9 10">
    <name type="scientific">Kalanchoe fedtschenkoi</name>
    <name type="common">Lavender scallops</name>
    <name type="synonym">South American air plant</name>
    <dbReference type="NCBI Taxonomy" id="63787"/>
    <lineage>
        <taxon>Eukaryota</taxon>
        <taxon>Viridiplantae</taxon>
        <taxon>Streptophyta</taxon>
        <taxon>Embryophyta</taxon>
        <taxon>Tracheophyta</taxon>
        <taxon>Spermatophyta</taxon>
        <taxon>Magnoliopsida</taxon>
        <taxon>eudicotyledons</taxon>
        <taxon>Gunneridae</taxon>
        <taxon>Pentapetalae</taxon>
        <taxon>Saxifragales</taxon>
        <taxon>Crassulaceae</taxon>
        <taxon>Kalanchoe</taxon>
    </lineage>
</organism>
<dbReference type="GO" id="GO:0044772">
    <property type="term" value="P:mitotic cell cycle phase transition"/>
    <property type="evidence" value="ECO:0007669"/>
    <property type="project" value="InterPro"/>
</dbReference>
<evidence type="ECO:0000259" key="7">
    <source>
        <dbReference type="SMART" id="SM00385"/>
    </source>
</evidence>
<dbReference type="Gene3D" id="1.10.472.10">
    <property type="entry name" value="Cyclin-like"/>
    <property type="match status" value="2"/>
</dbReference>
<protein>
    <submittedName>
        <fullName evidence="9">Uncharacterized protein</fullName>
    </submittedName>
</protein>
<accession>A0A7N0V832</accession>
<name>A0A7N0V832_KALFE</name>
<evidence type="ECO:0000313" key="10">
    <source>
        <dbReference type="Proteomes" id="UP000594263"/>
    </source>
</evidence>
<keyword evidence="10" id="KW-1185">Reference proteome</keyword>
<dbReference type="Pfam" id="PF00134">
    <property type="entry name" value="Cyclin_N"/>
    <property type="match status" value="1"/>
</dbReference>
<evidence type="ECO:0000256" key="4">
    <source>
        <dbReference type="ARBA" id="ARBA00023306"/>
    </source>
</evidence>
<feature type="domain" description="Cyclin C-terminal" evidence="8">
    <location>
        <begin position="194"/>
        <end position="320"/>
    </location>
</feature>
<dbReference type="PROSITE" id="PS00292">
    <property type="entry name" value="CYCLINS"/>
    <property type="match status" value="1"/>
</dbReference>
<dbReference type="SMART" id="SM01332">
    <property type="entry name" value="Cyclin_C"/>
    <property type="match status" value="1"/>
</dbReference>
<dbReference type="PANTHER" id="PTHR10177">
    <property type="entry name" value="CYCLINS"/>
    <property type="match status" value="1"/>
</dbReference>
<keyword evidence="3 5" id="KW-0195">Cyclin</keyword>
<dbReference type="InterPro" id="IPR036915">
    <property type="entry name" value="Cyclin-like_sf"/>
</dbReference>
<dbReference type="Gramene" id="Kaladp0102s0041.1.v1.1">
    <property type="protein sequence ID" value="Kaladp0102s0041.1.v1.1.CDS.1"/>
    <property type="gene ID" value="Kaladp0102s0041.v1.1"/>
</dbReference>
<dbReference type="InterPro" id="IPR006671">
    <property type="entry name" value="Cyclin_N"/>
</dbReference>
<feature type="domain" description="Cyclin-like" evidence="7">
    <location>
        <begin position="198"/>
        <end position="287"/>
    </location>
</feature>
<evidence type="ECO:0000256" key="6">
    <source>
        <dbReference type="SAM" id="MobiDB-lite"/>
    </source>
</evidence>
<evidence type="ECO:0000256" key="2">
    <source>
        <dbReference type="ARBA" id="ARBA00022618"/>
    </source>
</evidence>
<keyword evidence="4" id="KW-0131">Cell cycle</keyword>
<dbReference type="InterPro" id="IPR048258">
    <property type="entry name" value="Cyclins_cyclin-box"/>
</dbReference>
<feature type="region of interest" description="Disordered" evidence="6">
    <location>
        <begin position="1"/>
        <end position="60"/>
    </location>
</feature>
<reference evidence="9" key="1">
    <citation type="submission" date="2021-01" db="UniProtKB">
        <authorList>
            <consortium name="EnsemblPlants"/>
        </authorList>
    </citation>
    <scope>IDENTIFICATION</scope>
</reference>
<comment type="similarity">
    <text evidence="1">Belongs to the cyclin family. Cyclin AB subfamily.</text>
</comment>
<dbReference type="PIRSF" id="PIRSF001771">
    <property type="entry name" value="Cyclin_A_B_D_E"/>
    <property type="match status" value="1"/>
</dbReference>